<evidence type="ECO:0000313" key="2">
    <source>
        <dbReference type="EMBL" id="HFQ79151.1"/>
    </source>
</evidence>
<dbReference type="InterPro" id="IPR036291">
    <property type="entry name" value="NAD(P)-bd_dom_sf"/>
</dbReference>
<comment type="caution">
    <text evidence="3">The sequence shown here is derived from an EMBL/GenBank/DDBJ whole genome shotgun (WGS) entry which is preliminary data.</text>
</comment>
<dbReference type="SUPFAM" id="SSF51735">
    <property type="entry name" value="NAD(P)-binding Rossmann-fold domains"/>
    <property type="match status" value="1"/>
</dbReference>
<gene>
    <name evidence="2" type="ORF">ENT99_05555</name>
    <name evidence="3" type="ORF">ENU64_07445</name>
</gene>
<accession>A0A7J3N072</accession>
<dbReference type="InterPro" id="IPR003148">
    <property type="entry name" value="RCK_N"/>
</dbReference>
<dbReference type="GO" id="GO:0006813">
    <property type="term" value="P:potassium ion transport"/>
    <property type="evidence" value="ECO:0007669"/>
    <property type="project" value="InterPro"/>
</dbReference>
<feature type="domain" description="RCK N-terminal" evidence="1">
    <location>
        <begin position="10"/>
        <end position="117"/>
    </location>
</feature>
<dbReference type="EMBL" id="DTDH01000209">
    <property type="protein sequence ID" value="HGT99242.1"/>
    <property type="molecule type" value="Genomic_DNA"/>
</dbReference>
<evidence type="ECO:0000259" key="1">
    <source>
        <dbReference type="Pfam" id="PF02254"/>
    </source>
</evidence>
<dbReference type="AlphaFoldDB" id="A0A7J3N072"/>
<organism evidence="3">
    <name type="scientific">Ignisphaera aggregans</name>
    <dbReference type="NCBI Taxonomy" id="334771"/>
    <lineage>
        <taxon>Archaea</taxon>
        <taxon>Thermoproteota</taxon>
        <taxon>Thermoprotei</taxon>
        <taxon>Desulfurococcales</taxon>
        <taxon>Desulfurococcaceae</taxon>
        <taxon>Ignisphaera</taxon>
    </lineage>
</organism>
<reference evidence="3" key="1">
    <citation type="journal article" date="2020" name="mSystems">
        <title>Genome- and Community-Level Interaction Insights into Carbon Utilization and Element Cycling Functions of Hydrothermarchaeota in Hydrothermal Sediment.</title>
        <authorList>
            <person name="Zhou Z."/>
            <person name="Liu Y."/>
            <person name="Xu W."/>
            <person name="Pan J."/>
            <person name="Luo Z.H."/>
            <person name="Li M."/>
        </authorList>
    </citation>
    <scope>NUCLEOTIDE SEQUENCE [LARGE SCALE GENOMIC DNA]</scope>
    <source>
        <strain evidence="2">SpSt-629</strain>
        <strain evidence="3">SpSt-688</strain>
    </source>
</reference>
<dbReference type="Pfam" id="PF02254">
    <property type="entry name" value="TrkA_N"/>
    <property type="match status" value="1"/>
</dbReference>
<sequence>MKIFIAVSRRYARSLIEAISSLKPKPYVVVMSYDDDVEILARSMGFEFMKIKDIEKIYTYEKLEEFDVAIAALDDDVMNVACIRIAKSMGIPIAMSLIHNEMNKDSLIREGVQSILNLNNFIAENIKFVLMSDVWITIEIVPMYRIVAALHKLVKRSVLGLDLKVLKEAIDIRDVSVFAIDSAGRFIGEDRVLESGDIIIVIGTKDKVLKTVTDIEKIFRRYEQIYSIRYSDIQRIGYG</sequence>
<evidence type="ECO:0000313" key="3">
    <source>
        <dbReference type="EMBL" id="HGT99242.1"/>
    </source>
</evidence>
<proteinExistence type="predicted"/>
<dbReference type="Gene3D" id="3.40.50.720">
    <property type="entry name" value="NAD(P)-binding Rossmann-like Domain"/>
    <property type="match status" value="1"/>
</dbReference>
<dbReference type="EMBL" id="DTAU01000106">
    <property type="protein sequence ID" value="HFQ79151.1"/>
    <property type="molecule type" value="Genomic_DNA"/>
</dbReference>
<name>A0A7J3N072_9CREN</name>
<protein>
    <recommendedName>
        <fullName evidence="1">RCK N-terminal domain-containing protein</fullName>
    </recommendedName>
</protein>